<dbReference type="Pfam" id="PF00135">
    <property type="entry name" value="COesterase"/>
    <property type="match status" value="1"/>
</dbReference>
<evidence type="ECO:0000256" key="1">
    <source>
        <dbReference type="ARBA" id="ARBA00023180"/>
    </source>
</evidence>
<keyword evidence="4" id="KW-1185">Reference proteome</keyword>
<dbReference type="InterPro" id="IPR029058">
    <property type="entry name" value="AB_hydrolase_fold"/>
</dbReference>
<gene>
    <name evidence="3" type="primary">X975_22747</name>
    <name evidence="3" type="ORF">NPIL_555731</name>
</gene>
<proteinExistence type="predicted"/>
<dbReference type="InterPro" id="IPR002018">
    <property type="entry name" value="CarbesteraseB"/>
</dbReference>
<sequence length="262" mass="29333">VTVFGADSGAASIMALRTSEGARGLFRMAWLLGPAVTFNRTFEDLSQHNRAFFLARSGCKNDTCLRHMPAKAVVETYLWKDEPSFRIRDQNDLPIQGIYPDQLIVLDGELLQRPPLEAIEAGEGEEIPTLVGTTAQATNAWPGPDDLFKWNWNQLSKYVVTSLDSFSQGIGHEALQKYNASQHNDFVSAEEVYSSMVSDLRQTCPIDRMCRTLANATTSALYRYVVTTTPSTPNKVHFSLDVLDVICQRHMRSSKRTPVDRD</sequence>
<dbReference type="Proteomes" id="UP000887013">
    <property type="component" value="Unassembled WGS sequence"/>
</dbReference>
<keyword evidence="1" id="KW-0325">Glycoprotein</keyword>
<comment type="caution">
    <text evidence="3">The sequence shown here is derived from an EMBL/GenBank/DDBJ whole genome shotgun (WGS) entry which is preliminary data.</text>
</comment>
<evidence type="ECO:0000259" key="2">
    <source>
        <dbReference type="Pfam" id="PF00135"/>
    </source>
</evidence>
<evidence type="ECO:0000313" key="3">
    <source>
        <dbReference type="EMBL" id="GFT77604.1"/>
    </source>
</evidence>
<name>A0A8X6PLT8_NEPPI</name>
<dbReference type="SUPFAM" id="SSF53474">
    <property type="entry name" value="alpha/beta-Hydrolases"/>
    <property type="match status" value="1"/>
</dbReference>
<evidence type="ECO:0000313" key="4">
    <source>
        <dbReference type="Proteomes" id="UP000887013"/>
    </source>
</evidence>
<dbReference type="PANTHER" id="PTHR11559">
    <property type="entry name" value="CARBOXYLESTERASE"/>
    <property type="match status" value="1"/>
</dbReference>
<dbReference type="AlphaFoldDB" id="A0A8X6PLT8"/>
<accession>A0A8X6PLT8</accession>
<dbReference type="Gene3D" id="3.40.50.1820">
    <property type="entry name" value="alpha/beta hydrolase"/>
    <property type="match status" value="1"/>
</dbReference>
<reference evidence="3" key="1">
    <citation type="submission" date="2020-08" db="EMBL/GenBank/DDBJ databases">
        <title>Multicomponent nature underlies the extraordinary mechanical properties of spider dragline silk.</title>
        <authorList>
            <person name="Kono N."/>
            <person name="Nakamura H."/>
            <person name="Mori M."/>
            <person name="Yoshida Y."/>
            <person name="Ohtoshi R."/>
            <person name="Malay A.D."/>
            <person name="Moran D.A.P."/>
            <person name="Tomita M."/>
            <person name="Numata K."/>
            <person name="Arakawa K."/>
        </authorList>
    </citation>
    <scope>NUCLEOTIDE SEQUENCE</scope>
</reference>
<feature type="non-terminal residue" evidence="3">
    <location>
        <position position="1"/>
    </location>
</feature>
<dbReference type="OrthoDB" id="6423815at2759"/>
<dbReference type="InterPro" id="IPR050309">
    <property type="entry name" value="Type-B_Carboxylest/Lipase"/>
</dbReference>
<feature type="domain" description="Carboxylesterase type B" evidence="2">
    <location>
        <begin position="1"/>
        <end position="232"/>
    </location>
</feature>
<dbReference type="EMBL" id="BMAW01071317">
    <property type="protein sequence ID" value="GFT77604.1"/>
    <property type="molecule type" value="Genomic_DNA"/>
</dbReference>
<protein>
    <submittedName>
        <fullName evidence="3">Neurotactin</fullName>
    </submittedName>
</protein>
<organism evidence="3 4">
    <name type="scientific">Nephila pilipes</name>
    <name type="common">Giant wood spider</name>
    <name type="synonym">Nephila maculata</name>
    <dbReference type="NCBI Taxonomy" id="299642"/>
    <lineage>
        <taxon>Eukaryota</taxon>
        <taxon>Metazoa</taxon>
        <taxon>Ecdysozoa</taxon>
        <taxon>Arthropoda</taxon>
        <taxon>Chelicerata</taxon>
        <taxon>Arachnida</taxon>
        <taxon>Araneae</taxon>
        <taxon>Araneomorphae</taxon>
        <taxon>Entelegynae</taxon>
        <taxon>Araneoidea</taxon>
        <taxon>Nephilidae</taxon>
        <taxon>Nephila</taxon>
    </lineage>
</organism>